<evidence type="ECO:0000313" key="1">
    <source>
        <dbReference type="EMBL" id="CAD8214856.1"/>
    </source>
</evidence>
<sequence length="134" mass="16352">MNKKFILLHYTQNPPNFLNDSFQYFLLLRELSIDSFQQRSSLPKYANCNEAFYLTYDYQRCQLIVQQIHQERKKQQNDNKQQDQYQSKLYLHLQQLIQFLRLLLLKILIQLNMKNPISQKVNELREDQAIRLDL</sequence>
<dbReference type="AlphaFoldDB" id="A0A8S1YJ81"/>
<comment type="caution">
    <text evidence="1">The sequence shown here is derived from an EMBL/GenBank/DDBJ whole genome shotgun (WGS) entry which is preliminary data.</text>
</comment>
<keyword evidence="2" id="KW-1185">Reference proteome</keyword>
<dbReference type="EMBL" id="CAJJDO010000258">
    <property type="protein sequence ID" value="CAD8214856.1"/>
    <property type="molecule type" value="Genomic_DNA"/>
</dbReference>
<gene>
    <name evidence="1" type="ORF">PPENT_87.1.T2580001</name>
</gene>
<proteinExistence type="predicted"/>
<dbReference type="Proteomes" id="UP000689195">
    <property type="component" value="Unassembled WGS sequence"/>
</dbReference>
<protein>
    <submittedName>
        <fullName evidence="1">Uncharacterized protein</fullName>
    </submittedName>
</protein>
<organism evidence="1 2">
    <name type="scientific">Paramecium pentaurelia</name>
    <dbReference type="NCBI Taxonomy" id="43138"/>
    <lineage>
        <taxon>Eukaryota</taxon>
        <taxon>Sar</taxon>
        <taxon>Alveolata</taxon>
        <taxon>Ciliophora</taxon>
        <taxon>Intramacronucleata</taxon>
        <taxon>Oligohymenophorea</taxon>
        <taxon>Peniculida</taxon>
        <taxon>Parameciidae</taxon>
        <taxon>Paramecium</taxon>
    </lineage>
</organism>
<name>A0A8S1YJ81_9CILI</name>
<accession>A0A8S1YJ81</accession>
<evidence type="ECO:0000313" key="2">
    <source>
        <dbReference type="Proteomes" id="UP000689195"/>
    </source>
</evidence>
<reference evidence="1" key="1">
    <citation type="submission" date="2021-01" db="EMBL/GenBank/DDBJ databases">
        <authorList>
            <consortium name="Genoscope - CEA"/>
            <person name="William W."/>
        </authorList>
    </citation>
    <scope>NUCLEOTIDE SEQUENCE</scope>
</reference>